<feature type="region of interest" description="Disordered" evidence="1">
    <location>
        <begin position="544"/>
        <end position="580"/>
    </location>
</feature>
<feature type="compositionally biased region" description="Polar residues" evidence="1">
    <location>
        <begin position="257"/>
        <end position="268"/>
    </location>
</feature>
<feature type="compositionally biased region" description="Low complexity" evidence="1">
    <location>
        <begin position="325"/>
        <end position="338"/>
    </location>
</feature>
<feature type="compositionally biased region" description="Gly residues" evidence="1">
    <location>
        <begin position="82"/>
        <end position="92"/>
    </location>
</feature>
<feature type="compositionally biased region" description="Pro residues" evidence="1">
    <location>
        <begin position="420"/>
        <end position="431"/>
    </location>
</feature>
<feature type="region of interest" description="Disordered" evidence="1">
    <location>
        <begin position="112"/>
        <end position="160"/>
    </location>
</feature>
<accession>A0A8T2NJN8</accession>
<comment type="caution">
    <text evidence="2">The sequence shown here is derived from an EMBL/GenBank/DDBJ whole genome shotgun (WGS) entry which is preliminary data.</text>
</comment>
<feature type="region of interest" description="Disordered" evidence="1">
    <location>
        <begin position="417"/>
        <end position="448"/>
    </location>
</feature>
<feature type="compositionally biased region" description="Gly residues" evidence="1">
    <location>
        <begin position="126"/>
        <end position="150"/>
    </location>
</feature>
<feature type="region of interest" description="Disordered" evidence="1">
    <location>
        <begin position="484"/>
        <end position="508"/>
    </location>
</feature>
<evidence type="ECO:0000256" key="1">
    <source>
        <dbReference type="SAM" id="MobiDB-lite"/>
    </source>
</evidence>
<feature type="region of interest" description="Disordered" evidence="1">
    <location>
        <begin position="52"/>
        <end position="98"/>
    </location>
</feature>
<organism evidence="2 3">
    <name type="scientific">Albula glossodonta</name>
    <name type="common">roundjaw bonefish</name>
    <dbReference type="NCBI Taxonomy" id="121402"/>
    <lineage>
        <taxon>Eukaryota</taxon>
        <taxon>Metazoa</taxon>
        <taxon>Chordata</taxon>
        <taxon>Craniata</taxon>
        <taxon>Vertebrata</taxon>
        <taxon>Euteleostomi</taxon>
        <taxon>Actinopterygii</taxon>
        <taxon>Neopterygii</taxon>
        <taxon>Teleostei</taxon>
        <taxon>Albuliformes</taxon>
        <taxon>Albulidae</taxon>
        <taxon>Albula</taxon>
    </lineage>
</organism>
<dbReference type="OrthoDB" id="8895781at2759"/>
<feature type="compositionally biased region" description="Low complexity" evidence="1">
    <location>
        <begin position="72"/>
        <end position="81"/>
    </location>
</feature>
<proteinExistence type="predicted"/>
<evidence type="ECO:0000313" key="2">
    <source>
        <dbReference type="EMBL" id="KAG9340459.1"/>
    </source>
</evidence>
<reference evidence="2" key="1">
    <citation type="thesis" date="2021" institute="BYU ScholarsArchive" country="Provo, UT, USA">
        <title>Applications of and Algorithms for Genome Assembly and Genomic Analyses with an Emphasis on Marine Teleosts.</title>
        <authorList>
            <person name="Pickett B.D."/>
        </authorList>
    </citation>
    <scope>NUCLEOTIDE SEQUENCE</scope>
    <source>
        <strain evidence="2">HI-2016</strain>
    </source>
</reference>
<evidence type="ECO:0000313" key="3">
    <source>
        <dbReference type="Proteomes" id="UP000824540"/>
    </source>
</evidence>
<dbReference type="Proteomes" id="UP000824540">
    <property type="component" value="Unassembled WGS sequence"/>
</dbReference>
<feature type="compositionally biased region" description="Gly residues" evidence="1">
    <location>
        <begin position="59"/>
        <end position="71"/>
    </location>
</feature>
<feature type="region of interest" description="Disordered" evidence="1">
    <location>
        <begin position="257"/>
        <end position="359"/>
    </location>
</feature>
<name>A0A8T2NJN8_9TELE</name>
<feature type="compositionally biased region" description="Polar residues" evidence="1">
    <location>
        <begin position="439"/>
        <end position="448"/>
    </location>
</feature>
<feature type="compositionally biased region" description="Low complexity" evidence="1">
    <location>
        <begin position="487"/>
        <end position="501"/>
    </location>
</feature>
<keyword evidence="3" id="KW-1185">Reference proteome</keyword>
<sequence length="590" mass="61719">MGRLDDAAKRKVVELRRAGLSFRKIKAVLELENIKVSAQAIYLFLKEFQGKPRQEEAGGRTGAGAGAGAGAGNPQAAAIASGDGGDGTGTGRQAGWPDQQVWNLIRDPSRASGYTPLLDSSQQGGAPRGGAGPAGGRPSGGAAAGGGGGRSEQQDGGKEDDIRIVSVTSLARGTQHGGPQMAGAGSMLGASMRRKVPMSPASSSILVARKRLLDKALLHKARMREMSAQAGQQMGQLFGRGQACFQGSDARKVTVLPQTPTLSLTSPRLPQARRTLEGQPVAGLPRRTLQQRPGLPARSQHPPLQREPPSCTAIRPPNPAPAPPAGQGTSTGSTTRSQLPPNPSPRKDTPGASQDSGLRGGLQEQLQTLGAEIRGLGLAVRLLTEQHNRVEREQAQQTQVQRQILSTLQALASALQPVKTPTPTPPGPPGPAQYRQDSHTPTRTTYAQCSQPPLTKYCELDGSGLESLEGYKLAGLSPPSINGFQASSTTDSSLTLGSTQTHTPTYTPAYSEAFPHSYSSPVYSAQSHTPTYGQTYTETHGQASDYPVTVAGNPLEGCSPSTNLPTVNPDSPLPLSPHDPQLNIIKVETL</sequence>
<dbReference type="EMBL" id="JAFBMS010000043">
    <property type="protein sequence ID" value="KAG9340459.1"/>
    <property type="molecule type" value="Genomic_DNA"/>
</dbReference>
<gene>
    <name evidence="2" type="ORF">JZ751_021572</name>
</gene>
<feature type="compositionally biased region" description="Polar residues" evidence="1">
    <location>
        <begin position="559"/>
        <end position="568"/>
    </location>
</feature>
<protein>
    <submittedName>
        <fullName evidence="2">Uncharacterized protein</fullName>
    </submittedName>
</protein>
<dbReference type="AlphaFoldDB" id="A0A8T2NJN8"/>